<dbReference type="AlphaFoldDB" id="A0AAW2GSW4"/>
<comment type="caution">
    <text evidence="1">The sequence shown here is derived from an EMBL/GenBank/DDBJ whole genome shotgun (WGS) entry which is preliminary data.</text>
</comment>
<proteinExistence type="predicted"/>
<gene>
    <name evidence="1" type="ORF">PUN28_002184</name>
</gene>
<evidence type="ECO:0000313" key="2">
    <source>
        <dbReference type="Proteomes" id="UP001430953"/>
    </source>
</evidence>
<name>A0AAW2GSW4_9HYME</name>
<reference evidence="1 2" key="1">
    <citation type="submission" date="2023-03" db="EMBL/GenBank/DDBJ databases">
        <title>High recombination rates correlate with genetic variation in Cardiocondyla obscurior ants.</title>
        <authorList>
            <person name="Errbii M."/>
        </authorList>
    </citation>
    <scope>NUCLEOTIDE SEQUENCE [LARGE SCALE GENOMIC DNA]</scope>
    <source>
        <strain evidence="1">Alpha-2009</strain>
        <tissue evidence="1">Whole body</tissue>
    </source>
</reference>
<dbReference type="EMBL" id="JADYXP020000002">
    <property type="protein sequence ID" value="KAL0130360.1"/>
    <property type="molecule type" value="Genomic_DNA"/>
</dbReference>
<dbReference type="Proteomes" id="UP001430953">
    <property type="component" value="Unassembled WGS sequence"/>
</dbReference>
<protein>
    <submittedName>
        <fullName evidence="1">Uncharacterized protein</fullName>
    </submittedName>
</protein>
<evidence type="ECO:0000313" key="1">
    <source>
        <dbReference type="EMBL" id="KAL0130360.1"/>
    </source>
</evidence>
<sequence>MSCKNRKKNLPPKISKLWKTVSRQSLIGAREVMRVFDRTLVGTSKTPLRTAKIAKKTHSQKFLNFGELYLGRDWSERVESCEFSTELLRGPAELH</sequence>
<accession>A0AAW2GSW4</accession>
<organism evidence="1 2">
    <name type="scientific">Cardiocondyla obscurior</name>
    <dbReference type="NCBI Taxonomy" id="286306"/>
    <lineage>
        <taxon>Eukaryota</taxon>
        <taxon>Metazoa</taxon>
        <taxon>Ecdysozoa</taxon>
        <taxon>Arthropoda</taxon>
        <taxon>Hexapoda</taxon>
        <taxon>Insecta</taxon>
        <taxon>Pterygota</taxon>
        <taxon>Neoptera</taxon>
        <taxon>Endopterygota</taxon>
        <taxon>Hymenoptera</taxon>
        <taxon>Apocrita</taxon>
        <taxon>Aculeata</taxon>
        <taxon>Formicoidea</taxon>
        <taxon>Formicidae</taxon>
        <taxon>Myrmicinae</taxon>
        <taxon>Cardiocondyla</taxon>
    </lineage>
</organism>
<keyword evidence="2" id="KW-1185">Reference proteome</keyword>